<proteinExistence type="predicted"/>
<dbReference type="HOGENOM" id="CLU_648501_0_0_10"/>
<evidence type="ECO:0000313" key="2">
    <source>
        <dbReference type="EMBL" id="SET68784.1"/>
    </source>
</evidence>
<dbReference type="Proteomes" id="UP000181981">
    <property type="component" value="Unassembled WGS sequence"/>
</dbReference>
<reference evidence="1 3" key="1">
    <citation type="submission" date="2014-03" db="EMBL/GenBank/DDBJ databases">
        <title>Complete genome sequence of a deeply braunched marine Bacteroidia bacterium Draconibacterium orientale type strain FH5T.</title>
        <authorList>
            <person name="Li X."/>
            <person name="Wang X."/>
            <person name="Xie Z."/>
            <person name="Du Z."/>
            <person name="Chen G."/>
        </authorList>
    </citation>
    <scope>NUCLEOTIDE SEQUENCE [LARGE SCALE GENOMIC DNA]</scope>
    <source>
        <strain evidence="1 3">FH5</strain>
    </source>
</reference>
<keyword evidence="3" id="KW-1185">Reference proteome</keyword>
<dbReference type="AlphaFoldDB" id="X5E6S2"/>
<dbReference type="EMBL" id="CP007451">
    <property type="protein sequence ID" value="AHW62326.1"/>
    <property type="molecule type" value="Genomic_DNA"/>
</dbReference>
<dbReference type="KEGG" id="dori:FH5T_19770"/>
<gene>
    <name evidence="1" type="ORF">FH5T_19770</name>
    <name evidence="2" type="ORF">SAMN05444285_1203</name>
</gene>
<name>X5E6S2_9BACT</name>
<dbReference type="EMBL" id="FOHT01000020">
    <property type="protein sequence ID" value="SET68784.1"/>
    <property type="molecule type" value="Genomic_DNA"/>
</dbReference>
<evidence type="ECO:0000313" key="3">
    <source>
        <dbReference type="Proteomes" id="UP000023772"/>
    </source>
</evidence>
<dbReference type="STRING" id="1168034.FH5T_19770"/>
<evidence type="ECO:0000313" key="4">
    <source>
        <dbReference type="Proteomes" id="UP000181981"/>
    </source>
</evidence>
<reference evidence="2 4" key="2">
    <citation type="submission" date="2016-10" db="EMBL/GenBank/DDBJ databases">
        <authorList>
            <person name="de Groot N.N."/>
        </authorList>
    </citation>
    <scope>NUCLEOTIDE SEQUENCE [LARGE SCALE GENOMIC DNA]</scope>
    <source>
        <strain evidence="2 4">DSM 25947</strain>
    </source>
</reference>
<dbReference type="RefSeq" id="WP_038562335.1">
    <property type="nucleotide sequence ID" value="NZ_FOHT01000020.1"/>
</dbReference>
<organism evidence="2 4">
    <name type="scientific">Draconibacterium orientale</name>
    <dbReference type="NCBI Taxonomy" id="1168034"/>
    <lineage>
        <taxon>Bacteria</taxon>
        <taxon>Pseudomonadati</taxon>
        <taxon>Bacteroidota</taxon>
        <taxon>Bacteroidia</taxon>
        <taxon>Marinilabiliales</taxon>
        <taxon>Prolixibacteraceae</taxon>
        <taxon>Draconibacterium</taxon>
    </lineage>
</organism>
<protein>
    <submittedName>
        <fullName evidence="2">Uncharacterized protein</fullName>
    </submittedName>
</protein>
<dbReference type="Proteomes" id="UP000023772">
    <property type="component" value="Chromosome"/>
</dbReference>
<accession>X5E6S2</accession>
<evidence type="ECO:0000313" key="1">
    <source>
        <dbReference type="EMBL" id="AHW62326.1"/>
    </source>
</evidence>
<sequence>MKITPDIIDHVKDVLCDKNPKYRFSMESIPGTNEITMILYYKDYTDPSSFGNSFKGKIDKTIFHIKEQILSNKIEYDYVRLLLNELSETLDTFKLYKLRDKKFQYQPEAVIPVWEGYEYEGNIEKVKDEIFDKIVEVSQLKYDYTVELINGLKEMLDNDNEPKKQKLNIDDFFDLLSDHVPTFQEALDEIEDVHGTIKAINSYLSYKDFKNAESYHNFMVSNARKIIREIRTEFSKQEIGIEYINAQLHFLNDISLDFVQKDINDTEYLCHINSRIISEFGILNKQNVLIEQYDLKSPDNELIIKEFVAYNKSRHEVITSMIEELEEIISNNSNKDESTVGKLELNVPLSDIALLFRLLEENKVFSAKHRTHIHRVLKNSFKSPDKSSFNEGSIKNAYNDPDPNSVQNLKILLSNMKGSLNKF</sequence>